<evidence type="ECO:0000256" key="2">
    <source>
        <dbReference type="ARBA" id="ARBA00011003"/>
    </source>
</evidence>
<evidence type="ECO:0000256" key="8">
    <source>
        <dbReference type="ARBA" id="ARBA00022840"/>
    </source>
</evidence>
<evidence type="ECO:0000256" key="4">
    <source>
        <dbReference type="ARBA" id="ARBA00019824"/>
    </source>
</evidence>
<comment type="caution">
    <text evidence="11">The sequence shown here is derived from an EMBL/GenBank/DDBJ whole genome shotgun (WGS) entry which is preliminary data.</text>
</comment>
<dbReference type="InterPro" id="IPR027417">
    <property type="entry name" value="P-loop_NTPase"/>
</dbReference>
<evidence type="ECO:0000259" key="10">
    <source>
        <dbReference type="Pfam" id="PF16575"/>
    </source>
</evidence>
<dbReference type="InterPro" id="IPR032319">
    <property type="entry name" value="CLP1_P"/>
</dbReference>
<dbReference type="GO" id="GO:0000448">
    <property type="term" value="P:cleavage in ITS2 between 5.8S rRNA and LSU-rRNA of tricistronic rRNA transcript (SSU-rRNA, 5.8S rRNA, LSU-rRNA)"/>
    <property type="evidence" value="ECO:0007669"/>
    <property type="project" value="TreeGrafter"/>
</dbReference>
<dbReference type="GO" id="GO:0005634">
    <property type="term" value="C:nucleus"/>
    <property type="evidence" value="ECO:0007669"/>
    <property type="project" value="TreeGrafter"/>
</dbReference>
<dbReference type="InterPro" id="IPR045116">
    <property type="entry name" value="Clp1/Grc3"/>
</dbReference>
<keyword evidence="5" id="KW-0808">Transferase</keyword>
<evidence type="ECO:0000256" key="6">
    <source>
        <dbReference type="ARBA" id="ARBA00022741"/>
    </source>
</evidence>
<evidence type="ECO:0000256" key="7">
    <source>
        <dbReference type="ARBA" id="ARBA00022777"/>
    </source>
</evidence>
<dbReference type="GO" id="GO:0051731">
    <property type="term" value="F:polynucleotide 5'-hydroxyl-kinase activity"/>
    <property type="evidence" value="ECO:0007669"/>
    <property type="project" value="InterPro"/>
</dbReference>
<sequence length="592" mass="66057">PLVELSTWTPTKKNVISETSHGWLVRLKYKQTIVNLGKYEVRVLEGVIILYGAILRPLHGFQRVFAPSTHALPVIQCVSPYGAELEIKSCEDTISRLERLSPLYGRLWNAKENVELKPCRKRWSFANIHRLSDDPYKRPLYHLEVPSKWEQAINKICPLPSKPVPRVMACGPKSTGKSTFSRLIANRLLTMTREAHESIDSVYLLDLDPGQPEFSPAGQVSLVEMHQPNYNPPFLHPSAHQPFATPLRAHFIGSNSPKENPDHYVDCALDLVNHYRAVIKKEKRRSPLVVNAPGWTVGTGLQILLQLLKLLDLSDIVYTTEDSSRTLDALEENGKAYKLHIIPSQPSGYAARTAGELREMQMLSYFHQEAVEDVESCPRWDMTPLSSRVPYVVNYGLDEPDILGIITMGETIQSALLPTILDGSVVGIVEVDDDDTRFSASTFTRNAEGGNLPYLSSEDTGSTEPLNPRNSRLISLALVRGIDAANQSLHVIVPPTNDTLMAQLEPQKTVLVLGSLDIPGWAYTEDMHLETSRNGMLKQREQGADGSFDEDISMEGVDDGRGKVKPAPWVQTVTGEGSGIMGMKRRLRRFQN</sequence>
<dbReference type="PANTHER" id="PTHR12755">
    <property type="entry name" value="CLEAVAGE/POLYADENYLATION FACTOR IA SUBUNIT CLP1P"/>
    <property type="match status" value="1"/>
</dbReference>
<keyword evidence="12" id="KW-1185">Reference proteome</keyword>
<dbReference type="Proteomes" id="UP000799776">
    <property type="component" value="Unassembled WGS sequence"/>
</dbReference>
<reference evidence="11" key="1">
    <citation type="journal article" date="2020" name="Stud. Mycol.">
        <title>101 Dothideomycetes genomes: a test case for predicting lifestyles and emergence of pathogens.</title>
        <authorList>
            <person name="Haridas S."/>
            <person name="Albert R."/>
            <person name="Binder M."/>
            <person name="Bloem J."/>
            <person name="Labutti K."/>
            <person name="Salamov A."/>
            <person name="Andreopoulos B."/>
            <person name="Baker S."/>
            <person name="Barry K."/>
            <person name="Bills G."/>
            <person name="Bluhm B."/>
            <person name="Cannon C."/>
            <person name="Castanera R."/>
            <person name="Culley D."/>
            <person name="Daum C."/>
            <person name="Ezra D."/>
            <person name="Gonzalez J."/>
            <person name="Henrissat B."/>
            <person name="Kuo A."/>
            <person name="Liang C."/>
            <person name="Lipzen A."/>
            <person name="Lutzoni F."/>
            <person name="Magnuson J."/>
            <person name="Mondo S."/>
            <person name="Nolan M."/>
            <person name="Ohm R."/>
            <person name="Pangilinan J."/>
            <person name="Park H.-J."/>
            <person name="Ramirez L."/>
            <person name="Alfaro M."/>
            <person name="Sun H."/>
            <person name="Tritt A."/>
            <person name="Yoshinaga Y."/>
            <person name="Zwiers L.-H."/>
            <person name="Turgeon B."/>
            <person name="Goodwin S."/>
            <person name="Spatafora J."/>
            <person name="Crous P."/>
            <person name="Grigoriev I."/>
        </authorList>
    </citation>
    <scope>NUCLEOTIDE SEQUENCE</scope>
    <source>
        <strain evidence="11">CBS 121410</strain>
    </source>
</reference>
<keyword evidence="8" id="KW-0067">ATP-binding</keyword>
<evidence type="ECO:0000256" key="1">
    <source>
        <dbReference type="ARBA" id="ARBA00003798"/>
    </source>
</evidence>
<dbReference type="PANTHER" id="PTHR12755:SF3">
    <property type="entry name" value="POLYNUCLEOTIDE 5'-HYDROXYL-KINASE NOL9"/>
    <property type="match status" value="1"/>
</dbReference>
<dbReference type="OrthoDB" id="4054781at2759"/>
<evidence type="ECO:0000313" key="12">
    <source>
        <dbReference type="Proteomes" id="UP000799776"/>
    </source>
</evidence>
<evidence type="ECO:0000256" key="5">
    <source>
        <dbReference type="ARBA" id="ARBA00022679"/>
    </source>
</evidence>
<gene>
    <name evidence="11" type="ORF">K490DRAFT_48857</name>
</gene>
<feature type="region of interest" description="Disordered" evidence="9">
    <location>
        <begin position="541"/>
        <end position="565"/>
    </location>
</feature>
<dbReference type="AlphaFoldDB" id="A0A9P4HRE7"/>
<feature type="non-terminal residue" evidence="11">
    <location>
        <position position="1"/>
    </location>
</feature>
<dbReference type="EMBL" id="ML978740">
    <property type="protein sequence ID" value="KAF2084548.1"/>
    <property type="molecule type" value="Genomic_DNA"/>
</dbReference>
<organism evidence="11 12">
    <name type="scientific">Saccharata proteae CBS 121410</name>
    <dbReference type="NCBI Taxonomy" id="1314787"/>
    <lineage>
        <taxon>Eukaryota</taxon>
        <taxon>Fungi</taxon>
        <taxon>Dikarya</taxon>
        <taxon>Ascomycota</taxon>
        <taxon>Pezizomycotina</taxon>
        <taxon>Dothideomycetes</taxon>
        <taxon>Dothideomycetes incertae sedis</taxon>
        <taxon>Botryosphaeriales</taxon>
        <taxon>Saccharataceae</taxon>
        <taxon>Saccharata</taxon>
    </lineage>
</organism>
<keyword evidence="7" id="KW-0418">Kinase</keyword>
<feature type="compositionally biased region" description="Acidic residues" evidence="9">
    <location>
        <begin position="547"/>
        <end position="557"/>
    </location>
</feature>
<proteinExistence type="inferred from homology"/>
<dbReference type="Pfam" id="PF16575">
    <property type="entry name" value="CLP1_P"/>
    <property type="match status" value="1"/>
</dbReference>
<name>A0A9P4HRE7_9PEZI</name>
<accession>A0A9P4HRE7</accession>
<dbReference type="Gene3D" id="3.40.50.300">
    <property type="entry name" value="P-loop containing nucleotide triphosphate hydrolases"/>
    <property type="match status" value="1"/>
</dbReference>
<comment type="function">
    <text evidence="1">Polynucleotide 5'-kinase involved in rRNA processing.</text>
</comment>
<dbReference type="GO" id="GO:0005524">
    <property type="term" value="F:ATP binding"/>
    <property type="evidence" value="ECO:0007669"/>
    <property type="project" value="UniProtKB-KW"/>
</dbReference>
<keyword evidence="6" id="KW-0547">Nucleotide-binding</keyword>
<comment type="similarity">
    <text evidence="2">Belongs to the Clp1 family. NOL9/GRC3 subfamily.</text>
</comment>
<evidence type="ECO:0000313" key="11">
    <source>
        <dbReference type="EMBL" id="KAF2084548.1"/>
    </source>
</evidence>
<protein>
    <recommendedName>
        <fullName evidence="4">Polynucleotide 5'-hydroxyl-kinase GRC3</fullName>
    </recommendedName>
    <alternativeName>
        <fullName evidence="3">Polynucleotide 5'-hydroxyl-kinase grc3</fullName>
    </alternativeName>
</protein>
<feature type="domain" description="Clp1 P-loop" evidence="10">
    <location>
        <begin position="171"/>
        <end position="368"/>
    </location>
</feature>
<evidence type="ECO:0000256" key="3">
    <source>
        <dbReference type="ARBA" id="ARBA00018706"/>
    </source>
</evidence>
<evidence type="ECO:0000256" key="9">
    <source>
        <dbReference type="SAM" id="MobiDB-lite"/>
    </source>
</evidence>